<proteinExistence type="predicted"/>
<accession>A0A6M5YUT0</accession>
<gene>
    <name evidence="4" type="ORF">FTUN_5256</name>
</gene>
<feature type="domain" description="Response regulatory" evidence="3">
    <location>
        <begin position="11"/>
        <end position="128"/>
    </location>
</feature>
<dbReference type="AlphaFoldDB" id="A0A6M5YUT0"/>
<dbReference type="EMBL" id="CP053452">
    <property type="protein sequence ID" value="QJW97679.1"/>
    <property type="molecule type" value="Genomic_DNA"/>
</dbReference>
<evidence type="ECO:0000313" key="5">
    <source>
        <dbReference type="Proteomes" id="UP000503447"/>
    </source>
</evidence>
<feature type="modified residue" description="4-aspartylphosphate" evidence="2">
    <location>
        <position position="61"/>
    </location>
</feature>
<reference evidence="5" key="1">
    <citation type="submission" date="2020-05" db="EMBL/GenBank/DDBJ databases">
        <title>Frigoriglobus tundricola gen. nov., sp. nov., a psychrotolerant cellulolytic planctomycete of the family Gemmataceae with two divergent copies of 16S rRNA gene.</title>
        <authorList>
            <person name="Kulichevskaya I.S."/>
            <person name="Ivanova A.A."/>
            <person name="Naumoff D.G."/>
            <person name="Beletsky A.V."/>
            <person name="Rijpstra W.I.C."/>
            <person name="Sinninghe Damste J.S."/>
            <person name="Mardanov A.V."/>
            <person name="Ravin N.V."/>
            <person name="Dedysh S.N."/>
        </authorList>
    </citation>
    <scope>NUCLEOTIDE SEQUENCE [LARGE SCALE GENOMIC DNA]</scope>
    <source>
        <strain evidence="5">PL17</strain>
    </source>
</reference>
<dbReference type="InterPro" id="IPR001932">
    <property type="entry name" value="PPM-type_phosphatase-like_dom"/>
</dbReference>
<dbReference type="SMART" id="SM00331">
    <property type="entry name" value="PP2C_SIG"/>
    <property type="match status" value="1"/>
</dbReference>
<dbReference type="InterPro" id="IPR011006">
    <property type="entry name" value="CheY-like_superfamily"/>
</dbReference>
<dbReference type="InterPro" id="IPR052016">
    <property type="entry name" value="Bact_Sigma-Reg"/>
</dbReference>
<dbReference type="SUPFAM" id="SSF52172">
    <property type="entry name" value="CheY-like"/>
    <property type="match status" value="1"/>
</dbReference>
<dbReference type="InterPro" id="IPR036457">
    <property type="entry name" value="PPM-type-like_dom_sf"/>
</dbReference>
<dbReference type="Proteomes" id="UP000503447">
    <property type="component" value="Chromosome"/>
</dbReference>
<evidence type="ECO:0000259" key="3">
    <source>
        <dbReference type="PROSITE" id="PS50110"/>
    </source>
</evidence>
<dbReference type="PANTHER" id="PTHR43156">
    <property type="entry name" value="STAGE II SPORULATION PROTEIN E-RELATED"/>
    <property type="match status" value="1"/>
</dbReference>
<dbReference type="SUPFAM" id="SSF81606">
    <property type="entry name" value="PP2C-like"/>
    <property type="match status" value="1"/>
</dbReference>
<dbReference type="PROSITE" id="PS50110">
    <property type="entry name" value="RESPONSE_REGULATORY"/>
    <property type="match status" value="1"/>
</dbReference>
<sequence length="389" mass="43022">MGLMPDRHAIKVLLVDDQPMVGETVRRMLADEPGVEFRHCPDPAAAIDAANEFKPTVILQDLVMPDIDGLQLVKYFRANAATRETPLVVLSSKEEPVVKARAFALGANDYMVKLPDRLEVVARVKYHSRGYVALLERNEAYRQLAETQREMAAELARAARYVQSLLPAQLSTGPIRIAWQFVPSTQLAGDMFGYHWIDKDHFAIYLLDVSGHGVGSALLAVSAGNVLSANSIPGADPRDPGAVVTRLNDMFQMERQDGKYFTIWYGVYRPADRVLAYCNAGHPPALLLSDGTLHSLEADAPAVGMMPDLPYDTRTVPVAAGARLLVYSDGIMEIEKADGEMWPFEDFLARISSDLRAEGDLIARHLEFVRELGAQHVLSDDFSMMDVRV</sequence>
<dbReference type="PANTHER" id="PTHR43156:SF2">
    <property type="entry name" value="STAGE II SPORULATION PROTEIN E"/>
    <property type="match status" value="1"/>
</dbReference>
<dbReference type="Gene3D" id="3.60.40.10">
    <property type="entry name" value="PPM-type phosphatase domain"/>
    <property type="match status" value="1"/>
</dbReference>
<keyword evidence="5" id="KW-1185">Reference proteome</keyword>
<dbReference type="GO" id="GO:0016791">
    <property type="term" value="F:phosphatase activity"/>
    <property type="evidence" value="ECO:0007669"/>
    <property type="project" value="TreeGrafter"/>
</dbReference>
<protein>
    <submittedName>
        <fullName evidence="4">Serine phosphatase RsbU, regulator of sigma subunit</fullName>
    </submittedName>
</protein>
<dbReference type="InterPro" id="IPR001789">
    <property type="entry name" value="Sig_transdc_resp-reg_receiver"/>
</dbReference>
<dbReference type="Pfam" id="PF00072">
    <property type="entry name" value="Response_reg"/>
    <property type="match status" value="1"/>
</dbReference>
<dbReference type="SMART" id="SM00448">
    <property type="entry name" value="REC"/>
    <property type="match status" value="1"/>
</dbReference>
<dbReference type="Pfam" id="PF07228">
    <property type="entry name" value="SpoIIE"/>
    <property type="match status" value="1"/>
</dbReference>
<organism evidence="4 5">
    <name type="scientific">Frigoriglobus tundricola</name>
    <dbReference type="NCBI Taxonomy" id="2774151"/>
    <lineage>
        <taxon>Bacteria</taxon>
        <taxon>Pseudomonadati</taxon>
        <taxon>Planctomycetota</taxon>
        <taxon>Planctomycetia</taxon>
        <taxon>Gemmatales</taxon>
        <taxon>Gemmataceae</taxon>
        <taxon>Frigoriglobus</taxon>
    </lineage>
</organism>
<dbReference type="GO" id="GO:0000160">
    <property type="term" value="P:phosphorelay signal transduction system"/>
    <property type="evidence" value="ECO:0007669"/>
    <property type="project" value="InterPro"/>
</dbReference>
<dbReference type="Gene3D" id="3.40.50.2300">
    <property type="match status" value="1"/>
</dbReference>
<evidence type="ECO:0000256" key="1">
    <source>
        <dbReference type="ARBA" id="ARBA00022801"/>
    </source>
</evidence>
<evidence type="ECO:0000256" key="2">
    <source>
        <dbReference type="PROSITE-ProRule" id="PRU00169"/>
    </source>
</evidence>
<keyword evidence="2" id="KW-0597">Phosphoprotein</keyword>
<dbReference type="KEGG" id="ftj:FTUN_5256"/>
<name>A0A6M5YUT0_9BACT</name>
<keyword evidence="1" id="KW-0378">Hydrolase</keyword>
<evidence type="ECO:0000313" key="4">
    <source>
        <dbReference type="EMBL" id="QJW97679.1"/>
    </source>
</evidence>